<dbReference type="EMBL" id="FQZO01000015">
    <property type="protein sequence ID" value="SHK05034.1"/>
    <property type="molecule type" value="Genomic_DNA"/>
</dbReference>
<organism evidence="1 2">
    <name type="scientific">Clostridium amylolyticum</name>
    <dbReference type="NCBI Taxonomy" id="1121298"/>
    <lineage>
        <taxon>Bacteria</taxon>
        <taxon>Bacillati</taxon>
        <taxon>Bacillota</taxon>
        <taxon>Clostridia</taxon>
        <taxon>Eubacteriales</taxon>
        <taxon>Clostridiaceae</taxon>
        <taxon>Clostridium</taxon>
    </lineage>
</organism>
<protein>
    <submittedName>
        <fullName evidence="1">Uncharacterized protein</fullName>
    </submittedName>
</protein>
<evidence type="ECO:0000313" key="2">
    <source>
        <dbReference type="Proteomes" id="UP000184080"/>
    </source>
</evidence>
<reference evidence="1 2" key="1">
    <citation type="submission" date="2016-11" db="EMBL/GenBank/DDBJ databases">
        <authorList>
            <person name="Jaros S."/>
            <person name="Januszkiewicz K."/>
            <person name="Wedrychowicz H."/>
        </authorList>
    </citation>
    <scope>NUCLEOTIDE SEQUENCE [LARGE SCALE GENOMIC DNA]</scope>
    <source>
        <strain evidence="1 2">DSM 21864</strain>
    </source>
</reference>
<dbReference type="AlphaFoldDB" id="A0A1M6PAS5"/>
<dbReference type="RefSeq" id="WP_178140790.1">
    <property type="nucleotide sequence ID" value="NZ_FQZO01000015.1"/>
</dbReference>
<sequence length="53" mass="6119">MKSEGDNCKYCPEFNKTCDGTAKDCLCRRCPRNFGQCIVVKYCRETESVLFLD</sequence>
<proteinExistence type="predicted"/>
<dbReference type="STRING" id="1121298.SAMN05444401_0464"/>
<keyword evidence="2" id="KW-1185">Reference proteome</keyword>
<gene>
    <name evidence="1" type="ORF">SAMN05444401_0464</name>
</gene>
<accession>A0A1M6PAS5</accession>
<name>A0A1M6PAS5_9CLOT</name>
<evidence type="ECO:0000313" key="1">
    <source>
        <dbReference type="EMBL" id="SHK05034.1"/>
    </source>
</evidence>
<dbReference type="Proteomes" id="UP000184080">
    <property type="component" value="Unassembled WGS sequence"/>
</dbReference>